<dbReference type="EMBL" id="MLYV02000111">
    <property type="protein sequence ID" value="PSS35607.1"/>
    <property type="molecule type" value="Genomic_DNA"/>
</dbReference>
<evidence type="ECO:0000313" key="7">
    <source>
        <dbReference type="Proteomes" id="UP000186601"/>
    </source>
</evidence>
<keyword evidence="7" id="KW-1185">Reference proteome</keyword>
<dbReference type="OrthoDB" id="5340910at2759"/>
<name>A0A2R6S030_9APHY</name>
<feature type="domain" description="SH3" evidence="5">
    <location>
        <begin position="295"/>
        <end position="355"/>
    </location>
</feature>
<dbReference type="InterPro" id="IPR001452">
    <property type="entry name" value="SH3_domain"/>
</dbReference>
<evidence type="ECO:0000256" key="2">
    <source>
        <dbReference type="PROSITE-ProRule" id="PRU00192"/>
    </source>
</evidence>
<dbReference type="Proteomes" id="UP000186601">
    <property type="component" value="Unassembled WGS sequence"/>
</dbReference>
<dbReference type="AlphaFoldDB" id="A0A2R6S030"/>
<feature type="region of interest" description="Disordered" evidence="3">
    <location>
        <begin position="73"/>
        <end position="170"/>
    </location>
</feature>
<protein>
    <recommendedName>
        <fullName evidence="5">SH3 domain-containing protein</fullName>
    </recommendedName>
</protein>
<accession>A0A2R6S030</accession>
<evidence type="ECO:0000313" key="6">
    <source>
        <dbReference type="EMBL" id="PSS35607.1"/>
    </source>
</evidence>
<keyword evidence="4" id="KW-1133">Transmembrane helix</keyword>
<dbReference type="PROSITE" id="PS50002">
    <property type="entry name" value="SH3"/>
    <property type="match status" value="1"/>
</dbReference>
<organism evidence="6 7">
    <name type="scientific">Hermanssonia centrifuga</name>
    <dbReference type="NCBI Taxonomy" id="98765"/>
    <lineage>
        <taxon>Eukaryota</taxon>
        <taxon>Fungi</taxon>
        <taxon>Dikarya</taxon>
        <taxon>Basidiomycota</taxon>
        <taxon>Agaricomycotina</taxon>
        <taxon>Agaricomycetes</taxon>
        <taxon>Polyporales</taxon>
        <taxon>Meruliaceae</taxon>
        <taxon>Hermanssonia</taxon>
    </lineage>
</organism>
<evidence type="ECO:0000259" key="5">
    <source>
        <dbReference type="PROSITE" id="PS50002"/>
    </source>
</evidence>
<dbReference type="SUPFAM" id="SSF50044">
    <property type="entry name" value="SH3-domain"/>
    <property type="match status" value="1"/>
</dbReference>
<comment type="caution">
    <text evidence="6">The sequence shown here is derived from an EMBL/GenBank/DDBJ whole genome shotgun (WGS) entry which is preliminary data.</text>
</comment>
<dbReference type="InterPro" id="IPR036028">
    <property type="entry name" value="SH3-like_dom_sf"/>
</dbReference>
<keyword evidence="1 2" id="KW-0728">SH3 domain</keyword>
<feature type="compositionally biased region" description="Polar residues" evidence="3">
    <location>
        <begin position="131"/>
        <end position="141"/>
    </location>
</feature>
<reference evidence="6 7" key="1">
    <citation type="submission" date="2018-02" db="EMBL/GenBank/DDBJ databases">
        <title>Genome sequence of the basidiomycete white-rot fungus Phlebia centrifuga.</title>
        <authorList>
            <person name="Granchi Z."/>
            <person name="Peng M."/>
            <person name="de Vries R.P."/>
            <person name="Hilden K."/>
            <person name="Makela M.R."/>
            <person name="Grigoriev I."/>
            <person name="Riley R."/>
        </authorList>
    </citation>
    <scope>NUCLEOTIDE SEQUENCE [LARGE SCALE GENOMIC DNA]</scope>
    <source>
        <strain evidence="6 7">FBCC195</strain>
    </source>
</reference>
<dbReference type="Gene3D" id="2.30.30.40">
    <property type="entry name" value="SH3 Domains"/>
    <property type="match status" value="1"/>
</dbReference>
<feature type="compositionally biased region" description="Low complexity" evidence="3">
    <location>
        <begin position="73"/>
        <end position="116"/>
    </location>
</feature>
<gene>
    <name evidence="6" type="ORF">PHLCEN_2v1430</name>
</gene>
<feature type="transmembrane region" description="Helical" evidence="4">
    <location>
        <begin position="176"/>
        <end position="196"/>
    </location>
</feature>
<proteinExistence type="predicted"/>
<evidence type="ECO:0000256" key="3">
    <source>
        <dbReference type="SAM" id="MobiDB-lite"/>
    </source>
</evidence>
<keyword evidence="4" id="KW-0472">Membrane</keyword>
<keyword evidence="4" id="KW-0812">Transmembrane</keyword>
<evidence type="ECO:0000256" key="1">
    <source>
        <dbReference type="ARBA" id="ARBA00022443"/>
    </source>
</evidence>
<evidence type="ECO:0000256" key="4">
    <source>
        <dbReference type="SAM" id="Phobius"/>
    </source>
</evidence>
<dbReference type="Pfam" id="PF07653">
    <property type="entry name" value="SH3_2"/>
    <property type="match status" value="1"/>
</dbReference>
<feature type="compositionally biased region" description="Low complexity" evidence="3">
    <location>
        <begin position="145"/>
        <end position="170"/>
    </location>
</feature>
<sequence>MFSDHFPAVRARHQRHLLARLPRDQDDDVKNGGSPLKFTTSVTTVVQTLDILGKTLVQTEVVTVLLPVTAASSSSASQSSTSVPTPSSTSASSTSISSSSSNISTSSSSSSSETSAGPVATPPSAAPIVSPTAQATQSSFQAVIPTSSSSSDAAPTSLDASASSASTKSGGLSGGAIGGIIVVIVLAALAILIFIVRKTLLRKRQNRRNTWGAGVYPKLNFQDEIREKPIVESATSTISPPPVPAKSVMPLAVSIPAPPMSYNNPAPPPMTAMQQTSSPTLKPAAGAASVALTPAAGAFAYVSCTFIPNLPDELSISMGETVRVVNEYDDGWALCANSHNEQGVVPLECLNRGSAQTQAYGQYLGQGTGDWRMSRRASSLYAQNRSPLRY</sequence>
<dbReference type="STRING" id="98765.A0A2R6S030"/>